<feature type="coiled-coil region" evidence="2">
    <location>
        <begin position="51"/>
        <end position="127"/>
    </location>
</feature>
<reference evidence="5 6" key="1">
    <citation type="submission" date="2019-10" db="EMBL/GenBank/DDBJ databases">
        <title>The completed genome of Lactobacillus harbinensis M1.</title>
        <authorList>
            <person name="Zheng Y."/>
        </authorList>
    </citation>
    <scope>NUCLEOTIDE SEQUENCE [LARGE SCALE GENOMIC DNA]</scope>
    <source>
        <strain evidence="5 6">M1</strain>
    </source>
</reference>
<dbReference type="KEGG" id="lhb:D1010_06685"/>
<accession>A0A5P8M4A2</accession>
<evidence type="ECO:0000256" key="3">
    <source>
        <dbReference type="SAM" id="MobiDB-lite"/>
    </source>
</evidence>
<keyword evidence="1" id="KW-1188">Viral release from host cell</keyword>
<gene>
    <name evidence="5" type="ORF">D1010_06685</name>
</gene>
<dbReference type="EMBL" id="CP045143">
    <property type="protein sequence ID" value="QFR23114.1"/>
    <property type="molecule type" value="Genomic_DNA"/>
</dbReference>
<evidence type="ECO:0000313" key="6">
    <source>
        <dbReference type="Proteomes" id="UP000326779"/>
    </source>
</evidence>
<dbReference type="Pfam" id="PF10145">
    <property type="entry name" value="PhageMin_Tail"/>
    <property type="match status" value="1"/>
</dbReference>
<feature type="coiled-coil region" evidence="2">
    <location>
        <begin position="724"/>
        <end position="758"/>
    </location>
</feature>
<protein>
    <submittedName>
        <fullName evidence="5">Phage tail tape measure protein</fullName>
    </submittedName>
</protein>
<dbReference type="Proteomes" id="UP000326779">
    <property type="component" value="Chromosome"/>
</dbReference>
<name>A0A5P8M4A2_9LACO</name>
<organism evidence="5 6">
    <name type="scientific">Schleiferilactobacillus harbinensis</name>
    <dbReference type="NCBI Taxonomy" id="304207"/>
    <lineage>
        <taxon>Bacteria</taxon>
        <taxon>Bacillati</taxon>
        <taxon>Bacillota</taxon>
        <taxon>Bacilli</taxon>
        <taxon>Lactobacillales</taxon>
        <taxon>Lactobacillaceae</taxon>
        <taxon>Schleiferilactobacillus</taxon>
    </lineage>
</organism>
<feature type="compositionally biased region" description="Basic and acidic residues" evidence="3">
    <location>
        <begin position="655"/>
        <end position="665"/>
    </location>
</feature>
<evidence type="ECO:0000313" key="5">
    <source>
        <dbReference type="EMBL" id="QFR23114.1"/>
    </source>
</evidence>
<sequence length="1510" mass="159670">MVGKLGRIAGTVTLDINPFQASARVLNASIKTTASALRAQDAALKGSERGIDSLRTHYQTMGQQMNQLQAKLKQQGATYDTLSKKSVESAEAQERLNTRTANAATAYNQTQAQIAKLQAEMGQLNKELILQSSGWTKASEAAGKFSSVTGKIGGALSTFGTQMTTRVTAPLAVGFVAAAKSAMSFNSEIDSIGPLLTNGAAVTGKYRAELDQMSAASKRWAVEYGISTTQINQGLADLVRAGYSAQQSMAMMPAILDASRASGDDFNTTMDVVTSTMTQFNVSAKDTTKVTDAMTYAANATKSGFGDMGEAMQYTGQSAHAAGVSLDMTVASIGLLSNAGLQGSMAGTAFNAMLQKLAAASSDADKPMAKLGVNVKAFKAGQIGLPEVIDQVTKSTSKMTDVQKIAAINAAFGERGGRAMLALMNQGAPALRTLTAETEKATGATKKVSEAMGNTAQANFNKFKSSIQVLGITVGQQLLPALTPVIKTATEMVQAFGKMDSATQQNVLKWAALAMAVGPASKVLGSTFSIMSRGAGVFSTVAGGIGRASTAAKLGATGFDVLKAGFSKTAFEALKVAPAVSTADTAATGLGTSLGGATLAGKGLLAAITPLGPALAVAAGVAVAGIAVWELWGKEAVASSDRAQRWGSDIGEAADRSATKMKDASGKISGSLDNTNQSVQTNAKNIVQGFNDMAKAAKAAARESDTAAKKLAESLGGEAGKALLKVAAEEKAANAKRIKQLQDNAKLAEQITADANKRGQQLTADQIQILDNLRQDSAAKAVKMLNLNGKQENNVLKAILGEKVTMTKAAAEKQYSDMQYALQNEYQANTKAQNDIKNNALLTTKEKNAALAGLEQDHQAKLAVIYKGAIQAMKAQGMTNKEVQQQLQQDFDLTAQEAKKAMDSYTKAMAGGVNSSKQFAAAVSDGMSKTVKKAGNDWNSLVLDPKTGKVVTNLPEVLTNTAKTKEGWARLEFDLKHAKISTNAKQMIAETLSMSDHWKDLGDMEKTAIIRVSGGDALASVFDQFIHWNQLTFKQQQAVVKGDYTALVDALINGNQWNQMSLKQQEAVVKDKATLPLINILQKSGEWEGLDMGVKEAIVNAKGAPALADMVIKLGLYNGLDAKTKELLVKDQDARQKLIDAGLLIDTYNTSHNAADKILKADNTDIMGKMGQTIELINGTYKVTNPDKKVYPADNHDVVFQTKAAANLISGKYKSTNPDQKRYPADNSTVVSKTNAAANLISGKYRTTNPNNKTYPADNSSVMSKTNAAKSNLNKYASNNPKNKNLKASDNASGPAASAKRAVSDFNSGPSVITKTLKVVADIGAKVAQILGFEGGVTDLRQNTLAMVNDQRGSTFREAIVSPRGRVMIPQGRNVMLPLPRHASVIPAAQTAKMFNIKQYASGTEGYPQTVEEINNMRFAPSSSSTTTVTTTTPTINNNYSINLTVPADVDSSNAQKIADAVIRKIKHQQGNTNLANGGAKYIESRRLFYQRTKRYRGPARSADDSPQDT</sequence>
<evidence type="ECO:0000256" key="2">
    <source>
        <dbReference type="SAM" id="Coils"/>
    </source>
</evidence>
<evidence type="ECO:0000259" key="4">
    <source>
        <dbReference type="Pfam" id="PF10145"/>
    </source>
</evidence>
<dbReference type="InterPro" id="IPR010090">
    <property type="entry name" value="Phage_tape_meas"/>
</dbReference>
<feature type="region of interest" description="Disordered" evidence="3">
    <location>
        <begin position="655"/>
        <end position="675"/>
    </location>
</feature>
<dbReference type="RefSeq" id="WP_152260539.1">
    <property type="nucleotide sequence ID" value="NZ_CP045143.1"/>
</dbReference>
<evidence type="ECO:0000256" key="1">
    <source>
        <dbReference type="ARBA" id="ARBA00022612"/>
    </source>
</evidence>
<dbReference type="PANTHER" id="PTHR37813:SF1">
    <property type="entry name" value="FELS-2 PROPHAGE PROTEIN"/>
    <property type="match status" value="1"/>
</dbReference>
<dbReference type="NCBIfam" id="TIGR01760">
    <property type="entry name" value="tape_meas_TP901"/>
    <property type="match status" value="1"/>
</dbReference>
<proteinExistence type="predicted"/>
<dbReference type="PANTHER" id="PTHR37813">
    <property type="entry name" value="FELS-2 PROPHAGE PROTEIN"/>
    <property type="match status" value="1"/>
</dbReference>
<feature type="domain" description="Phage tail tape measure protein" evidence="4">
    <location>
        <begin position="216"/>
        <end position="413"/>
    </location>
</feature>
<keyword evidence="2" id="KW-0175">Coiled coil</keyword>